<dbReference type="Gene3D" id="1.10.287.1080">
    <property type="entry name" value="MazG-like"/>
    <property type="match status" value="1"/>
</dbReference>
<accession>A0A8S5LWY9</accession>
<name>A0A8S5LWY9_9CAUD</name>
<reference evidence="1" key="1">
    <citation type="journal article" date="2021" name="Proc. Natl. Acad. Sci. U.S.A.">
        <title>A Catalog of Tens of Thousands of Viruses from Human Metagenomes Reveals Hidden Associations with Chronic Diseases.</title>
        <authorList>
            <person name="Tisza M.J."/>
            <person name="Buck C.B."/>
        </authorList>
    </citation>
    <scope>NUCLEOTIDE SEQUENCE</scope>
    <source>
        <strain evidence="1">Ct3pR10</strain>
    </source>
</reference>
<dbReference type="EMBL" id="BK014759">
    <property type="protein sequence ID" value="DAD74424.1"/>
    <property type="molecule type" value="Genomic_DNA"/>
</dbReference>
<organism evidence="1">
    <name type="scientific">Siphoviridae sp. ct3pR10</name>
    <dbReference type="NCBI Taxonomy" id="2826284"/>
    <lineage>
        <taxon>Viruses</taxon>
        <taxon>Duplodnaviria</taxon>
        <taxon>Heunggongvirae</taxon>
        <taxon>Uroviricota</taxon>
        <taxon>Caudoviricetes</taxon>
    </lineage>
</organism>
<proteinExistence type="predicted"/>
<sequence>MKKINDYLTTPDLLCQLAEEASELAQAALKLKRAMEGTNPTPKSVEECVENMDEEIADVSLLVSLLGYNKREHMLAQCGIAYRKAERWLKRLEEAEGGGGNAQATQNLP</sequence>
<protein>
    <submittedName>
        <fullName evidence="1">Uncharacterized protein</fullName>
    </submittedName>
</protein>
<evidence type="ECO:0000313" key="1">
    <source>
        <dbReference type="EMBL" id="DAD74424.1"/>
    </source>
</evidence>